<dbReference type="SUPFAM" id="SSF50475">
    <property type="entry name" value="FMN-binding split barrel"/>
    <property type="match status" value="1"/>
</dbReference>
<dbReference type="InterPro" id="IPR055196">
    <property type="entry name" value="Putative_PNPOx_2"/>
</dbReference>
<protein>
    <submittedName>
        <fullName evidence="2">Pyridoxamine 5'-phosphate oxidase family protein</fullName>
    </submittedName>
</protein>
<dbReference type="Proteomes" id="UP000614200">
    <property type="component" value="Unassembled WGS sequence"/>
</dbReference>
<name>A0ABR9ZNZ0_9FIRM</name>
<dbReference type="Gene3D" id="2.30.110.10">
    <property type="entry name" value="Electron Transport, Fmn-binding Protein, Chain A"/>
    <property type="match status" value="1"/>
</dbReference>
<reference evidence="2 3" key="1">
    <citation type="submission" date="2020-11" db="EMBL/GenBank/DDBJ databases">
        <title>Fusibacter basophilias sp. nov.</title>
        <authorList>
            <person name="Qiu D."/>
        </authorList>
    </citation>
    <scope>NUCLEOTIDE SEQUENCE [LARGE SCALE GENOMIC DNA]</scope>
    <source>
        <strain evidence="2 3">Q10-2</strain>
    </source>
</reference>
<dbReference type="RefSeq" id="WP_194700419.1">
    <property type="nucleotide sequence ID" value="NZ_JADKNH010000002.1"/>
</dbReference>
<accession>A0ABR9ZNZ0</accession>
<dbReference type="EMBL" id="JADKNH010000002">
    <property type="protein sequence ID" value="MBF4692177.1"/>
    <property type="molecule type" value="Genomic_DNA"/>
</dbReference>
<comment type="caution">
    <text evidence="2">The sequence shown here is derived from an EMBL/GenBank/DDBJ whole genome shotgun (WGS) entry which is preliminary data.</text>
</comment>
<evidence type="ECO:0000313" key="3">
    <source>
        <dbReference type="Proteomes" id="UP000614200"/>
    </source>
</evidence>
<dbReference type="Pfam" id="PF22696">
    <property type="entry name" value="Putative_PNPOx_2"/>
    <property type="match status" value="1"/>
</dbReference>
<proteinExistence type="predicted"/>
<gene>
    <name evidence="2" type="ORF">ISU02_03570</name>
</gene>
<sequence>MNAKKEFERIMAEQAEIALATSVDDISNVRIVNFVYDEVLKTLYFASFRDNDKIKEFSQNKNVSFTTIPHKGNEHVKAKAQVNESQLSVFDVQDRFVSKIPNYKNTIEQAGQYLVLYELKFDTATVTLDFENIEVISLT</sequence>
<organism evidence="2 3">
    <name type="scientific">Fusibacter ferrireducens</name>
    <dbReference type="NCBI Taxonomy" id="2785058"/>
    <lineage>
        <taxon>Bacteria</taxon>
        <taxon>Bacillati</taxon>
        <taxon>Bacillota</taxon>
        <taxon>Clostridia</taxon>
        <taxon>Eubacteriales</taxon>
        <taxon>Eubacteriales Family XII. Incertae Sedis</taxon>
        <taxon>Fusibacter</taxon>
    </lineage>
</organism>
<dbReference type="InterPro" id="IPR012349">
    <property type="entry name" value="Split_barrel_FMN-bd"/>
</dbReference>
<evidence type="ECO:0000313" key="2">
    <source>
        <dbReference type="EMBL" id="MBF4692177.1"/>
    </source>
</evidence>
<keyword evidence="3" id="KW-1185">Reference proteome</keyword>
<evidence type="ECO:0000259" key="1">
    <source>
        <dbReference type="Pfam" id="PF22696"/>
    </source>
</evidence>
<feature type="domain" description="Pyridoxamine 5'-phosphate oxidase-like" evidence="1">
    <location>
        <begin position="12"/>
        <end position="130"/>
    </location>
</feature>